<dbReference type="VEuPathDB" id="FungiDB:CIHG_03837"/>
<sequence>MDGACGLGFRLKEAVLELNSTLHTHVMNDTEYGGRNFWPPCNNHSGTAQGYSRFPRQDYAFCLSWVFFFAGTRAPLTQPAQGNIDASSNMQSDKWQGKLCQVLSIPGGEIFRRPLDFKRGGGKIIIVNSLDLSAAERR</sequence>
<evidence type="ECO:0000313" key="1">
    <source>
        <dbReference type="EMBL" id="KMU86051.1"/>
    </source>
</evidence>
<proteinExistence type="predicted"/>
<evidence type="ECO:0000313" key="2">
    <source>
        <dbReference type="Proteomes" id="UP000054563"/>
    </source>
</evidence>
<dbReference type="Proteomes" id="UP000054563">
    <property type="component" value="Unassembled WGS sequence"/>
</dbReference>
<gene>
    <name evidence="1" type="ORF">CIHG_03837</name>
</gene>
<dbReference type="EMBL" id="DS016991">
    <property type="protein sequence ID" value="KMU86051.1"/>
    <property type="molecule type" value="Genomic_DNA"/>
</dbReference>
<reference evidence="2" key="1">
    <citation type="journal article" date="2010" name="Genome Res.">
        <title>Population genomic sequencing of Coccidioides fungi reveals recent hybridization and transposon control.</title>
        <authorList>
            <person name="Neafsey D.E."/>
            <person name="Barker B.M."/>
            <person name="Sharpton T.J."/>
            <person name="Stajich J.E."/>
            <person name="Park D.J."/>
            <person name="Whiston E."/>
            <person name="Hung C.-Y."/>
            <person name="McMahan C."/>
            <person name="White J."/>
            <person name="Sykes S."/>
            <person name="Heiman D."/>
            <person name="Young S."/>
            <person name="Zeng Q."/>
            <person name="Abouelleil A."/>
            <person name="Aftuck L."/>
            <person name="Bessette D."/>
            <person name="Brown A."/>
            <person name="FitzGerald M."/>
            <person name="Lui A."/>
            <person name="Macdonald J.P."/>
            <person name="Priest M."/>
            <person name="Orbach M.J."/>
            <person name="Galgiani J.N."/>
            <person name="Kirkland T.N."/>
            <person name="Cole G.T."/>
            <person name="Birren B.W."/>
            <person name="Henn M.R."/>
            <person name="Taylor J.W."/>
            <person name="Rounsley S.D."/>
        </authorList>
    </citation>
    <scope>NUCLEOTIDE SEQUENCE [LARGE SCALE GENOMIC DNA]</scope>
    <source>
        <strain evidence="2">H538.4</strain>
    </source>
</reference>
<dbReference type="AlphaFoldDB" id="A0A0J8RN86"/>
<name>A0A0J8RN86_COCIT</name>
<organism evidence="1 2">
    <name type="scientific">Coccidioides immitis H538.4</name>
    <dbReference type="NCBI Taxonomy" id="396776"/>
    <lineage>
        <taxon>Eukaryota</taxon>
        <taxon>Fungi</taxon>
        <taxon>Dikarya</taxon>
        <taxon>Ascomycota</taxon>
        <taxon>Pezizomycotina</taxon>
        <taxon>Eurotiomycetes</taxon>
        <taxon>Eurotiomycetidae</taxon>
        <taxon>Onygenales</taxon>
        <taxon>Onygenaceae</taxon>
        <taxon>Coccidioides</taxon>
    </lineage>
</organism>
<protein>
    <submittedName>
        <fullName evidence="1">Uncharacterized protein</fullName>
    </submittedName>
</protein>
<accession>A0A0J8RN86</accession>